<evidence type="ECO:0000313" key="2">
    <source>
        <dbReference type="EMBL" id="ATB36280.1"/>
    </source>
</evidence>
<evidence type="ECO:0000256" key="1">
    <source>
        <dbReference type="SAM" id="Phobius"/>
    </source>
</evidence>
<proteinExistence type="predicted"/>
<accession>A0A250IYE3</accession>
<keyword evidence="1" id="KW-0812">Transmembrane</keyword>
<dbReference type="KEGG" id="cfus:CYFUS_001694"/>
<dbReference type="EMBL" id="CP022098">
    <property type="protein sequence ID" value="ATB36280.1"/>
    <property type="molecule type" value="Genomic_DNA"/>
</dbReference>
<reference evidence="2" key="1">
    <citation type="submission" date="2017-06" db="EMBL/GenBank/DDBJ databases">
        <title>Sequencing and comparative analysis of myxobacterial genomes.</title>
        <authorList>
            <person name="Rupp O."/>
            <person name="Goesmann A."/>
            <person name="Sogaard-Andersen L."/>
        </authorList>
    </citation>
    <scope>NUCLEOTIDE SEQUENCE [LARGE SCALE GENOMIC DNA]</scope>
    <source>
        <strain evidence="2">DSM 52655</strain>
    </source>
</reference>
<protein>
    <submittedName>
        <fullName evidence="2">Uncharacterized protein</fullName>
    </submittedName>
</protein>
<sequence length="80" mass="8996">MNRDMAVGLYMLGLAFVAGWVAADVLARRRERERELERQVDHRFHHVAQAVQDLHGRIDAEKWMADHGALEAPTAPPAPA</sequence>
<keyword evidence="1" id="KW-1133">Transmembrane helix</keyword>
<name>A0A250IYE3_9BACT</name>
<feature type="transmembrane region" description="Helical" evidence="1">
    <location>
        <begin position="6"/>
        <end position="27"/>
    </location>
</feature>
<organism evidence="2">
    <name type="scientific">Cystobacter fuscus</name>
    <dbReference type="NCBI Taxonomy" id="43"/>
    <lineage>
        <taxon>Bacteria</taxon>
        <taxon>Pseudomonadati</taxon>
        <taxon>Myxococcota</taxon>
        <taxon>Myxococcia</taxon>
        <taxon>Myxococcales</taxon>
        <taxon>Cystobacterineae</taxon>
        <taxon>Archangiaceae</taxon>
        <taxon>Cystobacter</taxon>
    </lineage>
</organism>
<gene>
    <name evidence="2" type="ORF">CYFUS_001694</name>
</gene>
<keyword evidence="1" id="KW-0472">Membrane</keyword>
<dbReference type="AlphaFoldDB" id="A0A250IYE3"/>
<dbReference type="Proteomes" id="UP000217257">
    <property type="component" value="Chromosome"/>
</dbReference>
<dbReference type="RefSeq" id="WP_095984779.1">
    <property type="nucleotide sequence ID" value="NZ_CP022098.1"/>
</dbReference>